<feature type="signal peptide" evidence="1">
    <location>
        <begin position="1"/>
        <end position="17"/>
    </location>
</feature>
<dbReference type="SUPFAM" id="SSF49785">
    <property type="entry name" value="Galactose-binding domain-like"/>
    <property type="match status" value="1"/>
</dbReference>
<proteinExistence type="predicted"/>
<dbReference type="OrthoDB" id="424008at2759"/>
<reference evidence="2" key="1">
    <citation type="submission" date="2021-02" db="EMBL/GenBank/DDBJ databases">
        <authorList>
            <person name="Dougan E. K."/>
            <person name="Rhodes N."/>
            <person name="Thang M."/>
            <person name="Chan C."/>
        </authorList>
    </citation>
    <scope>NUCLEOTIDE SEQUENCE</scope>
</reference>
<protein>
    <submittedName>
        <fullName evidence="2">ACP5 protein</fullName>
    </submittedName>
</protein>
<organism evidence="2 3">
    <name type="scientific">Symbiodinium natans</name>
    <dbReference type="NCBI Taxonomy" id="878477"/>
    <lineage>
        <taxon>Eukaryota</taxon>
        <taxon>Sar</taxon>
        <taxon>Alveolata</taxon>
        <taxon>Dinophyceae</taxon>
        <taxon>Suessiales</taxon>
        <taxon>Symbiodiniaceae</taxon>
        <taxon>Symbiodinium</taxon>
    </lineage>
</organism>
<accession>A0A812QRK3</accession>
<dbReference type="EMBL" id="CAJNDS010002263">
    <property type="protein sequence ID" value="CAE7400082.1"/>
    <property type="molecule type" value="Genomic_DNA"/>
</dbReference>
<evidence type="ECO:0000313" key="3">
    <source>
        <dbReference type="Proteomes" id="UP000604046"/>
    </source>
</evidence>
<dbReference type="InterPro" id="IPR008979">
    <property type="entry name" value="Galactose-bd-like_sf"/>
</dbReference>
<dbReference type="Gene3D" id="2.60.120.260">
    <property type="entry name" value="Galactose-binding domain-like"/>
    <property type="match status" value="1"/>
</dbReference>
<dbReference type="Proteomes" id="UP000604046">
    <property type="component" value="Unassembled WGS sequence"/>
</dbReference>
<name>A0A812QRK3_9DINO</name>
<dbReference type="AlphaFoldDB" id="A0A812QRK3"/>
<evidence type="ECO:0000313" key="2">
    <source>
        <dbReference type="EMBL" id="CAE7400082.1"/>
    </source>
</evidence>
<evidence type="ECO:0000256" key="1">
    <source>
        <dbReference type="SAM" id="SignalP"/>
    </source>
</evidence>
<feature type="chain" id="PRO_5032279913" evidence="1">
    <location>
        <begin position="18"/>
        <end position="191"/>
    </location>
</feature>
<sequence length="191" mass="19868">MALLKILVAGWLLPSRGDGPLETSSSTSTTPDPASISDASVCNPYRGYSYISIGAAGGIGSSQCTASWDLYEVEVRTSNGQVSALTAWSPTGSDSGHPPSEAVDGDLNSFWAGDHDLGMSCSCWDDSKKDGQLVSINLGGAQNITSVTIHQGGSGDQWAVKRMRLHCHDQVGYSSATVPPLELDVSMVGGC</sequence>
<gene>
    <name evidence="2" type="primary">ACP5</name>
    <name evidence="2" type="ORF">SNAT2548_LOCUS21782</name>
</gene>
<keyword evidence="3" id="KW-1185">Reference proteome</keyword>
<comment type="caution">
    <text evidence="2">The sequence shown here is derived from an EMBL/GenBank/DDBJ whole genome shotgun (WGS) entry which is preliminary data.</text>
</comment>
<keyword evidence="1" id="KW-0732">Signal</keyword>